<evidence type="ECO:0000313" key="6">
    <source>
        <dbReference type="Proteomes" id="UP000660262"/>
    </source>
</evidence>
<accession>A0A830HAD1</accession>
<keyword evidence="2 3" id="KW-0040">ANK repeat</keyword>
<evidence type="ECO:0000313" key="5">
    <source>
        <dbReference type="EMBL" id="GHP04044.1"/>
    </source>
</evidence>
<dbReference type="InterPro" id="IPR036770">
    <property type="entry name" value="Ankyrin_rpt-contain_sf"/>
</dbReference>
<name>A0A830HAD1_9CHLO</name>
<organism evidence="5 6">
    <name type="scientific">Pycnococcus provasolii</name>
    <dbReference type="NCBI Taxonomy" id="41880"/>
    <lineage>
        <taxon>Eukaryota</taxon>
        <taxon>Viridiplantae</taxon>
        <taxon>Chlorophyta</taxon>
        <taxon>Pseudoscourfieldiophyceae</taxon>
        <taxon>Pseudoscourfieldiales</taxon>
        <taxon>Pycnococcaceae</taxon>
        <taxon>Pycnococcus</taxon>
    </lineage>
</organism>
<evidence type="ECO:0000256" key="1">
    <source>
        <dbReference type="ARBA" id="ARBA00022737"/>
    </source>
</evidence>
<dbReference type="PROSITE" id="PS50088">
    <property type="entry name" value="ANK_REPEAT"/>
    <property type="match status" value="3"/>
</dbReference>
<feature type="region of interest" description="Disordered" evidence="4">
    <location>
        <begin position="221"/>
        <end position="251"/>
    </location>
</feature>
<gene>
    <name evidence="5" type="ORF">PPROV_000279800</name>
</gene>
<feature type="repeat" description="ANK" evidence="3">
    <location>
        <begin position="82"/>
        <end position="114"/>
    </location>
</feature>
<dbReference type="PROSITE" id="PS50297">
    <property type="entry name" value="ANK_REP_REGION"/>
    <property type="match status" value="3"/>
</dbReference>
<evidence type="ECO:0000256" key="3">
    <source>
        <dbReference type="PROSITE-ProRule" id="PRU00023"/>
    </source>
</evidence>
<feature type="compositionally biased region" description="Basic residues" evidence="4">
    <location>
        <begin position="242"/>
        <end position="251"/>
    </location>
</feature>
<sequence>MWDPVTDKPRPGTLHLALVNAVHNGDSEALAKLLKAKKPGCTPADRNSAGETPLMLAAAADHAACIDALVDAGADVRERDIHGRTALHVACRQGRLAAADALLRCGANPDTRDLSQFTCLHIAAREGLDKVCDLLCRHNAVVDAPVAEQGWTPLMLAANGGHATTCAVLLQHGADDAKTVKSDTSATRFTVHQLIGRGRMTGGGMDPELDEEVKEVFRSRGEGVHAGLRPGDEKQLDASAAARRRVAAGAK</sequence>
<reference evidence="5" key="1">
    <citation type="submission" date="2020-10" db="EMBL/GenBank/DDBJ databases">
        <title>Unveiling of a novel bifunctional photoreceptor, Dualchrome1, isolated from a cosmopolitan green alga.</title>
        <authorList>
            <person name="Suzuki S."/>
            <person name="Kawachi M."/>
        </authorList>
    </citation>
    <scope>NUCLEOTIDE SEQUENCE</scope>
    <source>
        <strain evidence="5">NIES 2893</strain>
    </source>
</reference>
<comment type="caution">
    <text evidence="5">The sequence shown here is derived from an EMBL/GenBank/DDBJ whole genome shotgun (WGS) entry which is preliminary data.</text>
</comment>
<dbReference type="PANTHER" id="PTHR24171">
    <property type="entry name" value="ANKYRIN REPEAT DOMAIN-CONTAINING PROTEIN 39-RELATED"/>
    <property type="match status" value="1"/>
</dbReference>
<evidence type="ECO:0000256" key="4">
    <source>
        <dbReference type="SAM" id="MobiDB-lite"/>
    </source>
</evidence>
<proteinExistence type="predicted"/>
<dbReference type="AlphaFoldDB" id="A0A830HAD1"/>
<feature type="repeat" description="ANK" evidence="3">
    <location>
        <begin position="49"/>
        <end position="81"/>
    </location>
</feature>
<keyword evidence="6" id="KW-1185">Reference proteome</keyword>
<dbReference type="Proteomes" id="UP000660262">
    <property type="component" value="Unassembled WGS sequence"/>
</dbReference>
<feature type="repeat" description="ANK" evidence="3">
    <location>
        <begin position="149"/>
        <end position="175"/>
    </location>
</feature>
<dbReference type="Pfam" id="PF12796">
    <property type="entry name" value="Ank_2"/>
    <property type="match status" value="1"/>
</dbReference>
<protein>
    <submittedName>
        <fullName evidence="5">Ankyrin repeat domain-containing protein</fullName>
    </submittedName>
</protein>
<evidence type="ECO:0000256" key="2">
    <source>
        <dbReference type="ARBA" id="ARBA00023043"/>
    </source>
</evidence>
<keyword evidence="1" id="KW-0677">Repeat</keyword>
<dbReference type="OrthoDB" id="529537at2759"/>
<dbReference type="InterPro" id="IPR002110">
    <property type="entry name" value="Ankyrin_rpt"/>
</dbReference>
<dbReference type="EMBL" id="BNJQ01000006">
    <property type="protein sequence ID" value="GHP04044.1"/>
    <property type="molecule type" value="Genomic_DNA"/>
</dbReference>
<dbReference type="Gene3D" id="1.25.40.20">
    <property type="entry name" value="Ankyrin repeat-containing domain"/>
    <property type="match status" value="2"/>
</dbReference>
<dbReference type="SUPFAM" id="SSF48403">
    <property type="entry name" value="Ankyrin repeat"/>
    <property type="match status" value="1"/>
</dbReference>
<dbReference type="Pfam" id="PF00023">
    <property type="entry name" value="Ank"/>
    <property type="match status" value="2"/>
</dbReference>
<dbReference type="SMART" id="SM00248">
    <property type="entry name" value="ANK"/>
    <property type="match status" value="4"/>
</dbReference>